<dbReference type="SUPFAM" id="SSF51182">
    <property type="entry name" value="RmlC-like cupins"/>
    <property type="match status" value="1"/>
</dbReference>
<dbReference type="PANTHER" id="PTHR46797">
    <property type="entry name" value="HTH-TYPE TRANSCRIPTIONAL REGULATOR"/>
    <property type="match status" value="1"/>
</dbReference>
<dbReference type="SMART" id="SM00530">
    <property type="entry name" value="HTH_XRE"/>
    <property type="match status" value="1"/>
</dbReference>
<proteinExistence type="predicted"/>
<dbReference type="Gene3D" id="1.10.260.40">
    <property type="entry name" value="lambda repressor-like DNA-binding domains"/>
    <property type="match status" value="1"/>
</dbReference>
<dbReference type="CDD" id="cd02209">
    <property type="entry name" value="cupin_XRE_C"/>
    <property type="match status" value="1"/>
</dbReference>
<dbReference type="InterPro" id="IPR010982">
    <property type="entry name" value="Lambda_DNA-bd_dom_sf"/>
</dbReference>
<organism evidence="3 4">
    <name type="scientific">Mumia zhuanghuii</name>
    <dbReference type="NCBI Taxonomy" id="2585211"/>
    <lineage>
        <taxon>Bacteria</taxon>
        <taxon>Bacillati</taxon>
        <taxon>Actinomycetota</taxon>
        <taxon>Actinomycetes</taxon>
        <taxon>Propionibacteriales</taxon>
        <taxon>Nocardioidaceae</taxon>
        <taxon>Mumia</taxon>
    </lineage>
</organism>
<dbReference type="InterPro" id="IPR001387">
    <property type="entry name" value="Cro/C1-type_HTH"/>
</dbReference>
<protein>
    <submittedName>
        <fullName evidence="3">Helix-turn-helix domain-containing protein</fullName>
    </submittedName>
</protein>
<dbReference type="PANTHER" id="PTHR46797:SF1">
    <property type="entry name" value="METHYLPHOSPHONATE SYNTHASE"/>
    <property type="match status" value="1"/>
</dbReference>
<comment type="caution">
    <text evidence="3">The sequence shown here is derived from an EMBL/GenBank/DDBJ whole genome shotgun (WGS) entry which is preliminary data.</text>
</comment>
<reference evidence="3 4" key="1">
    <citation type="submission" date="2019-05" db="EMBL/GenBank/DDBJ databases">
        <title>Mumia sp. nov., isolated from the intestinal contents of plateau pika (Ochotona curzoniae) in the Qinghai-Tibet plateau of China.</title>
        <authorList>
            <person name="Tian Z."/>
        </authorList>
    </citation>
    <scope>NUCLEOTIDE SEQUENCE [LARGE SCALE GENOMIC DNA]</scope>
    <source>
        <strain evidence="4">527</strain>
    </source>
</reference>
<name>A0A5C4MQ97_9ACTN</name>
<gene>
    <name evidence="3" type="ORF">FHE65_14380</name>
</gene>
<dbReference type="SUPFAM" id="SSF47413">
    <property type="entry name" value="lambda repressor-like DNA-binding domains"/>
    <property type="match status" value="1"/>
</dbReference>
<dbReference type="EMBL" id="VDFR01000065">
    <property type="protein sequence ID" value="TNC45894.1"/>
    <property type="molecule type" value="Genomic_DNA"/>
</dbReference>
<dbReference type="InterPro" id="IPR011051">
    <property type="entry name" value="RmlC_Cupin_sf"/>
</dbReference>
<dbReference type="CDD" id="cd00093">
    <property type="entry name" value="HTH_XRE"/>
    <property type="match status" value="1"/>
</dbReference>
<dbReference type="Gene3D" id="2.60.120.10">
    <property type="entry name" value="Jelly Rolls"/>
    <property type="match status" value="1"/>
</dbReference>
<dbReference type="OrthoDB" id="5584941at2"/>
<dbReference type="InterPro" id="IPR014710">
    <property type="entry name" value="RmlC-like_jellyroll"/>
</dbReference>
<dbReference type="GO" id="GO:0003700">
    <property type="term" value="F:DNA-binding transcription factor activity"/>
    <property type="evidence" value="ECO:0007669"/>
    <property type="project" value="TreeGrafter"/>
</dbReference>
<keyword evidence="1" id="KW-0238">DNA-binding</keyword>
<dbReference type="Proteomes" id="UP000306740">
    <property type="component" value="Unassembled WGS sequence"/>
</dbReference>
<dbReference type="GO" id="GO:0003677">
    <property type="term" value="F:DNA binding"/>
    <property type="evidence" value="ECO:0007669"/>
    <property type="project" value="UniProtKB-KW"/>
</dbReference>
<dbReference type="AlphaFoldDB" id="A0A5C4MQ97"/>
<feature type="domain" description="HTH cro/C1-type" evidence="2">
    <location>
        <begin position="28"/>
        <end position="82"/>
    </location>
</feature>
<dbReference type="PROSITE" id="PS50943">
    <property type="entry name" value="HTH_CROC1"/>
    <property type="match status" value="1"/>
</dbReference>
<accession>A0A5C4MQ97</accession>
<dbReference type="RefSeq" id="WP_139106076.1">
    <property type="nucleotide sequence ID" value="NZ_VDFR01000065.1"/>
</dbReference>
<dbReference type="InterPro" id="IPR050807">
    <property type="entry name" value="TransReg_Diox_bact_type"/>
</dbReference>
<dbReference type="GO" id="GO:0005829">
    <property type="term" value="C:cytosol"/>
    <property type="evidence" value="ECO:0007669"/>
    <property type="project" value="TreeGrafter"/>
</dbReference>
<evidence type="ECO:0000313" key="4">
    <source>
        <dbReference type="Proteomes" id="UP000306740"/>
    </source>
</evidence>
<sequence>MDDDRQAEQLEASAERRPDLRDLVARALRRERAAAGISLSKLAQQAGVAKSTLSQLEAGAANPSVETIWALSTALGIPFSRLVDPEASRVEVIRAGDGPRMAAGEADYAATLLSASPPHARRDLFLVTAEPGAPRRSDPHPRGTVEHVVISTGRALVGPSADPVELGPGDYMTYPGDAPHVFEALEKGTTAIIVSEQR</sequence>
<dbReference type="Pfam" id="PF01381">
    <property type="entry name" value="HTH_3"/>
    <property type="match status" value="1"/>
</dbReference>
<evidence type="ECO:0000313" key="3">
    <source>
        <dbReference type="EMBL" id="TNC45894.1"/>
    </source>
</evidence>
<evidence type="ECO:0000259" key="2">
    <source>
        <dbReference type="PROSITE" id="PS50943"/>
    </source>
</evidence>
<evidence type="ECO:0000256" key="1">
    <source>
        <dbReference type="ARBA" id="ARBA00023125"/>
    </source>
</evidence>